<reference evidence="9" key="2">
    <citation type="submission" date="2015-01" db="EMBL/GenBank/DDBJ databases">
        <title>Evolutionary Origins and Diversification of the Mycorrhizal Mutualists.</title>
        <authorList>
            <consortium name="DOE Joint Genome Institute"/>
            <consortium name="Mycorrhizal Genomics Consortium"/>
            <person name="Kohler A."/>
            <person name="Kuo A."/>
            <person name="Nagy L.G."/>
            <person name="Floudas D."/>
            <person name="Copeland A."/>
            <person name="Barry K.W."/>
            <person name="Cichocki N."/>
            <person name="Veneault-Fourrey C."/>
            <person name="LaButti K."/>
            <person name="Lindquist E.A."/>
            <person name="Lipzen A."/>
            <person name="Lundell T."/>
            <person name="Morin E."/>
            <person name="Murat C."/>
            <person name="Riley R."/>
            <person name="Ohm R."/>
            <person name="Sun H."/>
            <person name="Tunlid A."/>
            <person name="Henrissat B."/>
            <person name="Grigoriev I.V."/>
            <person name="Hibbett D.S."/>
            <person name="Martin F."/>
        </authorList>
    </citation>
    <scope>NUCLEOTIDE SEQUENCE [LARGE SCALE GENOMIC DNA]</scope>
    <source>
        <strain evidence="9">MAFF 305830</strain>
    </source>
</reference>
<protein>
    <recommendedName>
        <fullName evidence="10">Protein kinase domain-containing protein</fullName>
    </recommendedName>
</protein>
<dbReference type="Proteomes" id="UP000054097">
    <property type="component" value="Unassembled WGS sequence"/>
</dbReference>
<feature type="region of interest" description="Disordered" evidence="5">
    <location>
        <begin position="619"/>
        <end position="767"/>
    </location>
</feature>
<feature type="compositionally biased region" description="Polar residues" evidence="5">
    <location>
        <begin position="598"/>
        <end position="607"/>
    </location>
</feature>
<evidence type="ECO:0000259" key="7">
    <source>
        <dbReference type="PROSITE" id="PS51489"/>
    </source>
</evidence>
<dbReference type="InterPro" id="IPR008271">
    <property type="entry name" value="Ser/Thr_kinase_AS"/>
</dbReference>
<feature type="region of interest" description="Disordered" evidence="5">
    <location>
        <begin position="214"/>
        <end position="266"/>
    </location>
</feature>
<dbReference type="SUPFAM" id="SSF56112">
    <property type="entry name" value="Protein kinase-like (PK-like)"/>
    <property type="match status" value="1"/>
</dbReference>
<dbReference type="Pfam" id="PF00069">
    <property type="entry name" value="Pkinase"/>
    <property type="match status" value="1"/>
</dbReference>
<organism evidence="8 9">
    <name type="scientific">Serendipita vermifera MAFF 305830</name>
    <dbReference type="NCBI Taxonomy" id="933852"/>
    <lineage>
        <taxon>Eukaryota</taxon>
        <taxon>Fungi</taxon>
        <taxon>Dikarya</taxon>
        <taxon>Basidiomycota</taxon>
        <taxon>Agaricomycotina</taxon>
        <taxon>Agaricomycetes</taxon>
        <taxon>Sebacinales</taxon>
        <taxon>Serendipitaceae</taxon>
        <taxon>Serendipita</taxon>
    </lineage>
</organism>
<feature type="domain" description="BUB1 N-terminal" evidence="7">
    <location>
        <begin position="67"/>
        <end position="230"/>
    </location>
</feature>
<dbReference type="GO" id="GO:0007094">
    <property type="term" value="P:mitotic spindle assembly checkpoint signaling"/>
    <property type="evidence" value="ECO:0007669"/>
    <property type="project" value="InterPro"/>
</dbReference>
<dbReference type="PROSITE" id="PS51489">
    <property type="entry name" value="BUB1_N"/>
    <property type="match status" value="1"/>
</dbReference>
<feature type="region of interest" description="Disordered" evidence="5">
    <location>
        <begin position="306"/>
        <end position="423"/>
    </location>
</feature>
<evidence type="ECO:0000256" key="3">
    <source>
        <dbReference type="ARBA" id="ARBA00022838"/>
    </source>
</evidence>
<evidence type="ECO:0000256" key="1">
    <source>
        <dbReference type="ARBA" id="ARBA00004629"/>
    </source>
</evidence>
<dbReference type="FunFam" id="1.25.40.430:FF:000003">
    <property type="entry name" value="Checkpoint serine/threonine-protein kinase BUB1"/>
    <property type="match status" value="1"/>
</dbReference>
<dbReference type="CDD" id="cd13981">
    <property type="entry name" value="STKc_Bub1_BubR1"/>
    <property type="match status" value="1"/>
</dbReference>
<feature type="compositionally biased region" description="Acidic residues" evidence="5">
    <location>
        <begin position="721"/>
        <end position="763"/>
    </location>
</feature>
<dbReference type="HOGENOM" id="CLU_002115_1_0_1"/>
<evidence type="ECO:0000313" key="9">
    <source>
        <dbReference type="Proteomes" id="UP000054097"/>
    </source>
</evidence>
<dbReference type="Pfam" id="PF08311">
    <property type="entry name" value="Mad3_BUB1_I"/>
    <property type="match status" value="1"/>
</dbReference>
<evidence type="ECO:0008006" key="10">
    <source>
        <dbReference type="Google" id="ProtNLM"/>
    </source>
</evidence>
<dbReference type="GO" id="GO:0000776">
    <property type="term" value="C:kinetochore"/>
    <property type="evidence" value="ECO:0007669"/>
    <property type="project" value="UniProtKB-KW"/>
</dbReference>
<dbReference type="EMBL" id="KN824278">
    <property type="protein sequence ID" value="KIM33522.1"/>
    <property type="molecule type" value="Genomic_DNA"/>
</dbReference>
<proteinExistence type="predicted"/>
<evidence type="ECO:0000313" key="8">
    <source>
        <dbReference type="EMBL" id="KIM33522.1"/>
    </source>
</evidence>
<dbReference type="GO" id="GO:0032991">
    <property type="term" value="C:protein-containing complex"/>
    <property type="evidence" value="ECO:0007669"/>
    <property type="project" value="UniProtKB-ARBA"/>
</dbReference>
<keyword evidence="9" id="KW-1185">Reference proteome</keyword>
<dbReference type="Gene3D" id="1.10.510.10">
    <property type="entry name" value="Transferase(Phosphotransferase) domain 1"/>
    <property type="match status" value="1"/>
</dbReference>
<feature type="region of interest" description="Disordered" evidence="5">
    <location>
        <begin position="456"/>
        <end position="475"/>
    </location>
</feature>
<comment type="subcellular location">
    <subcellularLocation>
        <location evidence="1">Chromosome</location>
        <location evidence="1">Centromere</location>
        <location evidence="1">Kinetochore</location>
    </subcellularLocation>
</comment>
<dbReference type="SMART" id="SM00220">
    <property type="entry name" value="S_TKc"/>
    <property type="match status" value="1"/>
</dbReference>
<dbReference type="PANTHER" id="PTHR14030">
    <property type="entry name" value="MITOTIC CHECKPOINT SERINE/THREONINE-PROTEIN KINASE BUB1"/>
    <property type="match status" value="1"/>
</dbReference>
<dbReference type="PANTHER" id="PTHR14030:SF4">
    <property type="entry name" value="BUB1 KINASE, ISOFORM A-RELATED"/>
    <property type="match status" value="1"/>
</dbReference>
<evidence type="ECO:0000256" key="4">
    <source>
        <dbReference type="ARBA" id="ARBA00023328"/>
    </source>
</evidence>
<feature type="compositionally biased region" description="Pro residues" evidence="5">
    <location>
        <begin position="704"/>
        <end position="717"/>
    </location>
</feature>
<dbReference type="OrthoDB" id="248495at2759"/>
<dbReference type="AlphaFoldDB" id="A0A0C2XXD9"/>
<dbReference type="InterPro" id="IPR013212">
    <property type="entry name" value="Mad3/Bub1_I"/>
</dbReference>
<dbReference type="GO" id="GO:0005524">
    <property type="term" value="F:ATP binding"/>
    <property type="evidence" value="ECO:0007669"/>
    <property type="project" value="InterPro"/>
</dbReference>
<dbReference type="InterPro" id="IPR015661">
    <property type="entry name" value="Bub1/Mad3"/>
</dbReference>
<keyword evidence="2" id="KW-0158">Chromosome</keyword>
<feature type="compositionally biased region" description="Low complexity" evidence="5">
    <location>
        <begin position="253"/>
        <end position="266"/>
    </location>
</feature>
<keyword evidence="4" id="KW-0137">Centromere</keyword>
<accession>A0A0C2XXD9</accession>
<gene>
    <name evidence="8" type="ORF">M408DRAFT_156055</name>
</gene>
<dbReference type="InterPro" id="IPR000719">
    <property type="entry name" value="Prot_kinase_dom"/>
</dbReference>
<feature type="domain" description="Protein kinase" evidence="6">
    <location>
        <begin position="922"/>
        <end position="1248"/>
    </location>
</feature>
<dbReference type="InterPro" id="IPR011009">
    <property type="entry name" value="Kinase-like_dom_sf"/>
</dbReference>
<feature type="compositionally biased region" description="Acidic residues" evidence="5">
    <location>
        <begin position="625"/>
        <end position="636"/>
    </location>
</feature>
<name>A0A0C2XXD9_SERVB</name>
<reference evidence="8 9" key="1">
    <citation type="submission" date="2014-04" db="EMBL/GenBank/DDBJ databases">
        <authorList>
            <consortium name="DOE Joint Genome Institute"/>
            <person name="Kuo A."/>
            <person name="Zuccaro A."/>
            <person name="Kohler A."/>
            <person name="Nagy L.G."/>
            <person name="Floudas D."/>
            <person name="Copeland A."/>
            <person name="Barry K.W."/>
            <person name="Cichocki N."/>
            <person name="Veneault-Fourrey C."/>
            <person name="LaButti K."/>
            <person name="Lindquist E.A."/>
            <person name="Lipzen A."/>
            <person name="Lundell T."/>
            <person name="Morin E."/>
            <person name="Murat C."/>
            <person name="Sun H."/>
            <person name="Tunlid A."/>
            <person name="Henrissat B."/>
            <person name="Grigoriev I.V."/>
            <person name="Hibbett D.S."/>
            <person name="Martin F."/>
            <person name="Nordberg H.P."/>
            <person name="Cantor M.N."/>
            <person name="Hua S.X."/>
        </authorList>
    </citation>
    <scope>NUCLEOTIDE SEQUENCE [LARGE SCALE GENOMIC DNA]</scope>
    <source>
        <strain evidence="8 9">MAFF 305830</strain>
    </source>
</reference>
<feature type="compositionally biased region" description="Basic and acidic residues" evidence="5">
    <location>
        <begin position="358"/>
        <end position="369"/>
    </location>
</feature>
<dbReference type="SMART" id="SM00777">
    <property type="entry name" value="Mad3_BUB1_I"/>
    <property type="match status" value="1"/>
</dbReference>
<dbReference type="GO" id="GO:0005634">
    <property type="term" value="C:nucleus"/>
    <property type="evidence" value="ECO:0007669"/>
    <property type="project" value="TreeGrafter"/>
</dbReference>
<feature type="compositionally biased region" description="Low complexity" evidence="5">
    <location>
        <begin position="214"/>
        <end position="226"/>
    </location>
</feature>
<dbReference type="GO" id="GO:0051754">
    <property type="term" value="P:meiotic sister chromatid cohesion, centromeric"/>
    <property type="evidence" value="ECO:0007669"/>
    <property type="project" value="TreeGrafter"/>
</dbReference>
<dbReference type="PROSITE" id="PS00108">
    <property type="entry name" value="PROTEIN_KINASE_ST"/>
    <property type="match status" value="1"/>
</dbReference>
<dbReference type="PROSITE" id="PS50011">
    <property type="entry name" value="PROTEIN_KINASE_DOM"/>
    <property type="match status" value="1"/>
</dbReference>
<feature type="region of interest" description="Disordered" evidence="5">
    <location>
        <begin position="560"/>
        <end position="607"/>
    </location>
</feature>
<evidence type="ECO:0000256" key="2">
    <source>
        <dbReference type="ARBA" id="ARBA00022454"/>
    </source>
</evidence>
<evidence type="ECO:0000256" key="5">
    <source>
        <dbReference type="SAM" id="MobiDB-lite"/>
    </source>
</evidence>
<dbReference type="STRING" id="933852.A0A0C2XXD9"/>
<evidence type="ECO:0000259" key="6">
    <source>
        <dbReference type="PROSITE" id="PS50011"/>
    </source>
</evidence>
<dbReference type="Gene3D" id="1.25.40.430">
    <property type="match status" value="1"/>
</dbReference>
<dbReference type="GO" id="GO:0004672">
    <property type="term" value="F:protein kinase activity"/>
    <property type="evidence" value="ECO:0007669"/>
    <property type="project" value="InterPro"/>
</dbReference>
<sequence length="1248" mass="138792">MQAPKTPVTSSKDLDDEDAVVDADLILQHKENIQPLASGRRATALAGSLSVTPKQKDNRLITERAQLEEEVELAVDNDDDPLATWIRYVDWTVDNYPQGVSAESGLLELLERATRLFASDPRYKNDMRYLKLWIHYASYVDHPIKIFSYLNTNEIGTAYALFYEEYCNALERSGRRDEAIEMYDIGIARKAHPLARLQARKRDFSVRMMSSSLPPVESSQLSSSQSGRSALAERKPKVPIPRENAENRNPTLSSSRGSSQSRSVGNNRGAFQIYTEGDGESSSGNAWTDLETRDAHRKENYRGAVAAQGEVLKQSTSEAPRTPRVEVYVDEEEEDNAPKTPARPSRDDGVFTLSSKKPGIDTLKRDPLRNHAMPPPPPPEPQSSVEKSIVKEPGHQSSGKLVAPALQSSTRSKPSKSLPSVKPNERLQIDVSLLVLPDGTEIHPLERRARDFGVADKKWPKPGPELAPNPYNGLQAGDIETRVDFEGTKPMTLSNTNFANMTRDATVTINTKEALMAVYGMYNSPTKSLTSGKVLAAMMDPRTADMPTPMSVTANAARDENAGTAKKPGFKPFVETATPGPSKVSNENQRTPGLIFQTPGTSRGLSTGKKTLSLKQALQPVQSFPEEDEEEDDDEGYGPVTPAPIRHAKPLGAIIPFVDEPPKASPSTSKPKKAGLAGIQSNEVGPRQEEDLFFVDPRPKVKFQPPPQSPEPEPSLPPGVVDDESEDVWDNGEEEDNEQDEEGIEETDGYVDEEEFEQEEDVEYAARWAPALTPITERTYEHTGNSKMWSTPLSMRDKSVMDTPFEASRAFQEAERLAAELRAEEDESIRHDEPGVLQSWEEAEQSEEPEPTVIDPYIKKSIAQLVERLAMPSNHCDLRPQTCGQLEKLQKFVNPKGRKSTPVTPRRGEENSYSLVLDGHEYDVHRKLGEGGFGAVFLADDISLLDSTQDDSGSDSALVAIKVVKPAIVWESVVLDRIHRIVHESIRPSLIIPRRLYIFQDESYHILNYSNHGTLLEAVNKAGDLKVGSGMGGVSSTIPGMDEMLAMFFTVELLKILEGLHSAGFIHGDLKIDNCMVRLDECRSWASQYDPSGANGWSSKGVVLIDFGRAIDTSLYPRGTSFTTDWKMDKRDCLEMREGRPWTYETDYYGLAGIVFCMLFGKYMELPVVKDGIQKLPATLKRYWKTVLWERLFSALLNLNGFGRPLPIVDELRAIRLEMETWLVENGNRSTRPATLRALVKRLEALSV</sequence>
<keyword evidence="3" id="KW-0995">Kinetochore</keyword>